<organism evidence="1 2">
    <name type="scientific">Spirosoma liriopis</name>
    <dbReference type="NCBI Taxonomy" id="2937440"/>
    <lineage>
        <taxon>Bacteria</taxon>
        <taxon>Pseudomonadati</taxon>
        <taxon>Bacteroidota</taxon>
        <taxon>Cytophagia</taxon>
        <taxon>Cytophagales</taxon>
        <taxon>Cytophagaceae</taxon>
        <taxon>Spirosoma</taxon>
    </lineage>
</organism>
<dbReference type="Gene3D" id="2.120.10.30">
    <property type="entry name" value="TolB, C-terminal domain"/>
    <property type="match status" value="1"/>
</dbReference>
<evidence type="ECO:0000313" key="2">
    <source>
        <dbReference type="Proteomes" id="UP001202180"/>
    </source>
</evidence>
<gene>
    <name evidence="1" type="ORF">M0L20_23465</name>
</gene>
<dbReference type="SUPFAM" id="SSF101898">
    <property type="entry name" value="NHL repeat"/>
    <property type="match status" value="1"/>
</dbReference>
<name>A0ABT0HRP4_9BACT</name>
<dbReference type="InterPro" id="IPR048031">
    <property type="entry name" value="ScyD/ScyE-like"/>
</dbReference>
<accession>A0ABT0HRP4</accession>
<proteinExistence type="predicted"/>
<evidence type="ECO:0000313" key="1">
    <source>
        <dbReference type="EMBL" id="MCK8494848.1"/>
    </source>
</evidence>
<keyword evidence="2" id="KW-1185">Reference proteome</keyword>
<protein>
    <submittedName>
        <fullName evidence="1">ScyD/ScyE family protein</fullName>
    </submittedName>
</protein>
<dbReference type="RefSeq" id="WP_248479448.1">
    <property type="nucleotide sequence ID" value="NZ_JALPRF010000004.1"/>
</dbReference>
<dbReference type="EMBL" id="JALPRF010000004">
    <property type="protein sequence ID" value="MCK8494848.1"/>
    <property type="molecule type" value="Genomic_DNA"/>
</dbReference>
<dbReference type="InterPro" id="IPR011042">
    <property type="entry name" value="6-blade_b-propeller_TolB-like"/>
</dbReference>
<sequence>GCQVFKDHISPSPVTQVASGLVSPLGLEADSQGQLWVTEAGSGTTNDGQLSLITQDGKVYPVVKGFSSEVSPEGAVFGLNHLLLQGNTLWLLHGVEGRLYRFDITSFKPGDAPLNAANLSYEDIGSFVKAYSFQSDTDASDVFNLTVGPDGDLFIVDAAANAIIRRKATTGAFSVFATIPPIIHPGGDTLEAVPTGIAFDGRKFLVSNFSGYPYPSGQAPIYQFDLNGNESTFQTGLTTLTDIELGPDGQPVVLEYGQWNGQGFDERSGRIVRSSVQANTALLSGLNFPNSIKRVGPTTYYVAQTFDGTIQKVTL</sequence>
<reference evidence="1 2" key="1">
    <citation type="submission" date="2022-04" db="EMBL/GenBank/DDBJ databases">
        <title>Spirosoma sp. strain RP8 genome sequencing and assembly.</title>
        <authorList>
            <person name="Jung Y."/>
        </authorList>
    </citation>
    <scope>NUCLEOTIDE SEQUENCE [LARGE SCALE GENOMIC DNA]</scope>
    <source>
        <strain evidence="1 2">RP8</strain>
    </source>
</reference>
<feature type="non-terminal residue" evidence="1">
    <location>
        <position position="1"/>
    </location>
</feature>
<dbReference type="NCBIfam" id="NF033206">
    <property type="entry name" value="ScyE_fam"/>
    <property type="match status" value="1"/>
</dbReference>
<comment type="caution">
    <text evidence="1">The sequence shown here is derived from an EMBL/GenBank/DDBJ whole genome shotgun (WGS) entry which is preliminary data.</text>
</comment>
<dbReference type="Proteomes" id="UP001202180">
    <property type="component" value="Unassembled WGS sequence"/>
</dbReference>